<organism evidence="2 3">
    <name type="scientific">Mycena albidolilacea</name>
    <dbReference type="NCBI Taxonomy" id="1033008"/>
    <lineage>
        <taxon>Eukaryota</taxon>
        <taxon>Fungi</taxon>
        <taxon>Dikarya</taxon>
        <taxon>Basidiomycota</taxon>
        <taxon>Agaricomycotina</taxon>
        <taxon>Agaricomycetes</taxon>
        <taxon>Agaricomycetidae</taxon>
        <taxon>Agaricales</taxon>
        <taxon>Marasmiineae</taxon>
        <taxon>Mycenaceae</taxon>
        <taxon>Mycena</taxon>
    </lineage>
</organism>
<feature type="region of interest" description="Disordered" evidence="1">
    <location>
        <begin position="95"/>
        <end position="115"/>
    </location>
</feature>
<keyword evidence="3" id="KW-1185">Reference proteome</keyword>
<evidence type="ECO:0000256" key="1">
    <source>
        <dbReference type="SAM" id="MobiDB-lite"/>
    </source>
</evidence>
<dbReference type="AlphaFoldDB" id="A0AAD7EWP1"/>
<evidence type="ECO:0000313" key="2">
    <source>
        <dbReference type="EMBL" id="KAJ7353310.1"/>
    </source>
</evidence>
<sequence>MTRKDNTCSTSNENHDPHHCAHSKPSQVPTGLSARAPLRDRNVTTEEGGQTISTALSPESESARIVRLEAELEAMKMQCDRADAALHSECQRAPVPRREHNTAADKSIPRPSNAAKVKTEELREMLDIEKMEWNAIRMRIYMERNWKAQKPSKLVMAYNTEKFPILRQCEASMPPKLPDSDKDLMDLDNDVQDNGDEDDEPELSFSEGKKHAVLPDGRAWKCSRQD</sequence>
<feature type="compositionally biased region" description="Polar residues" evidence="1">
    <location>
        <begin position="45"/>
        <end position="60"/>
    </location>
</feature>
<feature type="region of interest" description="Disordered" evidence="1">
    <location>
        <begin position="173"/>
        <end position="210"/>
    </location>
</feature>
<proteinExistence type="predicted"/>
<gene>
    <name evidence="2" type="ORF">DFH08DRAFT_804876</name>
</gene>
<feature type="compositionally biased region" description="Acidic residues" evidence="1">
    <location>
        <begin position="186"/>
        <end position="202"/>
    </location>
</feature>
<protein>
    <submittedName>
        <fullName evidence="2">Uncharacterized protein</fullName>
    </submittedName>
</protein>
<evidence type="ECO:0000313" key="3">
    <source>
        <dbReference type="Proteomes" id="UP001218218"/>
    </source>
</evidence>
<reference evidence="2" key="1">
    <citation type="submission" date="2023-03" db="EMBL/GenBank/DDBJ databases">
        <title>Massive genome expansion in bonnet fungi (Mycena s.s.) driven by repeated elements and novel gene families across ecological guilds.</title>
        <authorList>
            <consortium name="Lawrence Berkeley National Laboratory"/>
            <person name="Harder C.B."/>
            <person name="Miyauchi S."/>
            <person name="Viragh M."/>
            <person name="Kuo A."/>
            <person name="Thoen E."/>
            <person name="Andreopoulos B."/>
            <person name="Lu D."/>
            <person name="Skrede I."/>
            <person name="Drula E."/>
            <person name="Henrissat B."/>
            <person name="Morin E."/>
            <person name="Kohler A."/>
            <person name="Barry K."/>
            <person name="LaButti K."/>
            <person name="Morin E."/>
            <person name="Salamov A."/>
            <person name="Lipzen A."/>
            <person name="Mereny Z."/>
            <person name="Hegedus B."/>
            <person name="Baldrian P."/>
            <person name="Stursova M."/>
            <person name="Weitz H."/>
            <person name="Taylor A."/>
            <person name="Grigoriev I.V."/>
            <person name="Nagy L.G."/>
            <person name="Martin F."/>
            <person name="Kauserud H."/>
        </authorList>
    </citation>
    <scope>NUCLEOTIDE SEQUENCE</scope>
    <source>
        <strain evidence="2">CBHHK002</strain>
    </source>
</reference>
<dbReference type="EMBL" id="JARIHO010000011">
    <property type="protein sequence ID" value="KAJ7353310.1"/>
    <property type="molecule type" value="Genomic_DNA"/>
</dbReference>
<dbReference type="Proteomes" id="UP001218218">
    <property type="component" value="Unassembled WGS sequence"/>
</dbReference>
<comment type="caution">
    <text evidence="2">The sequence shown here is derived from an EMBL/GenBank/DDBJ whole genome shotgun (WGS) entry which is preliminary data.</text>
</comment>
<accession>A0AAD7EWP1</accession>
<feature type="region of interest" description="Disordered" evidence="1">
    <location>
        <begin position="1"/>
        <end position="61"/>
    </location>
</feature>
<name>A0AAD7EWP1_9AGAR</name>